<reference evidence="17" key="1">
    <citation type="journal article" date="2019" name="Int. J. Syst. Evol. Microbiol.">
        <title>The Global Catalogue of Microorganisms (GCM) 10K type strain sequencing project: providing services to taxonomists for standard genome sequencing and annotation.</title>
        <authorList>
            <consortium name="The Broad Institute Genomics Platform"/>
            <consortium name="The Broad Institute Genome Sequencing Center for Infectious Disease"/>
            <person name="Wu L."/>
            <person name="Ma J."/>
        </authorList>
    </citation>
    <scope>NUCLEOTIDE SEQUENCE [LARGE SCALE GENOMIC DNA]</scope>
    <source>
        <strain evidence="17">JCM 18401</strain>
    </source>
</reference>
<keyword evidence="9" id="KW-0460">Magnesium</keyword>
<dbReference type="InterPro" id="IPR019475">
    <property type="entry name" value="DNA_primase_DnaB-bd"/>
</dbReference>
<dbReference type="RefSeq" id="WP_345336969.1">
    <property type="nucleotide sequence ID" value="NZ_BAABJZ010000102.1"/>
</dbReference>
<evidence type="ECO:0000256" key="6">
    <source>
        <dbReference type="ARBA" id="ARBA00022723"/>
    </source>
</evidence>
<dbReference type="Pfam" id="PF01807">
    <property type="entry name" value="Zn_ribbon_DnaG"/>
    <property type="match status" value="1"/>
</dbReference>
<evidence type="ECO:0000256" key="5">
    <source>
        <dbReference type="ARBA" id="ARBA00022705"/>
    </source>
</evidence>
<keyword evidence="17" id="KW-1185">Reference proteome</keyword>
<keyword evidence="5 12" id="KW-0235">DNA replication</keyword>
<dbReference type="InterPro" id="IPR037068">
    <property type="entry name" value="DNA_primase_core_N_sf"/>
</dbReference>
<evidence type="ECO:0000256" key="1">
    <source>
        <dbReference type="ARBA" id="ARBA00022478"/>
    </source>
</evidence>
<dbReference type="InterPro" id="IPR036977">
    <property type="entry name" value="DNA_primase_Znf_CHC2"/>
</dbReference>
<evidence type="ECO:0000313" key="17">
    <source>
        <dbReference type="Proteomes" id="UP001499988"/>
    </source>
</evidence>
<dbReference type="InterPro" id="IPR016136">
    <property type="entry name" value="DNA_helicase_N/primase_C"/>
</dbReference>
<dbReference type="InterPro" id="IPR030846">
    <property type="entry name" value="DnaG_bac"/>
</dbReference>
<evidence type="ECO:0000259" key="15">
    <source>
        <dbReference type="PROSITE" id="PS50880"/>
    </source>
</evidence>
<keyword evidence="10 12" id="KW-0238">DNA-binding</keyword>
<evidence type="ECO:0000256" key="10">
    <source>
        <dbReference type="ARBA" id="ARBA00023125"/>
    </source>
</evidence>
<dbReference type="Gene3D" id="3.40.1360.10">
    <property type="match status" value="1"/>
</dbReference>
<evidence type="ECO:0000256" key="12">
    <source>
        <dbReference type="HAMAP-Rule" id="MF_00974"/>
    </source>
</evidence>
<evidence type="ECO:0000256" key="11">
    <source>
        <dbReference type="ARBA" id="ARBA00023163"/>
    </source>
</evidence>
<comment type="domain">
    <text evidence="12">Contains an N-terminal zinc-binding domain, a central core domain that contains the primase activity, and a C-terminal DnaB-binding domain.</text>
</comment>
<dbReference type="NCBIfam" id="TIGR01391">
    <property type="entry name" value="dnaG"/>
    <property type="match status" value="1"/>
</dbReference>
<dbReference type="PROSITE" id="PS50880">
    <property type="entry name" value="TOPRIM"/>
    <property type="match status" value="1"/>
</dbReference>
<comment type="catalytic activity">
    <reaction evidence="12">
        <text>ssDNA + n NTP = ssDNA/pppN(pN)n-1 hybrid + (n-1) diphosphate.</text>
        <dbReference type="EC" id="2.7.7.101"/>
    </reaction>
</comment>
<comment type="caution">
    <text evidence="16">The sequence shown here is derived from an EMBL/GenBank/DDBJ whole genome shotgun (WGS) entry which is preliminary data.</text>
</comment>
<name>A0ABP9FGG1_9GAMM</name>
<keyword evidence="8 12" id="KW-0862">Zinc</keyword>
<comment type="function">
    <text evidence="12 13">RNA polymerase that catalyzes the synthesis of short RNA molecules used as primers for DNA polymerase during DNA replication.</text>
</comment>
<dbReference type="EC" id="2.7.7.101" evidence="12"/>
<dbReference type="InterPro" id="IPR002694">
    <property type="entry name" value="Znf_CHC2"/>
</dbReference>
<keyword evidence="2 12" id="KW-0639">Primosome</keyword>
<evidence type="ECO:0000313" key="16">
    <source>
        <dbReference type="EMBL" id="GAA4899869.1"/>
    </source>
</evidence>
<dbReference type="InterPro" id="IPR034151">
    <property type="entry name" value="TOPRIM_DnaG_bac"/>
</dbReference>
<dbReference type="HAMAP" id="MF_00974">
    <property type="entry name" value="DNA_primase_DnaG"/>
    <property type="match status" value="1"/>
</dbReference>
<evidence type="ECO:0000256" key="14">
    <source>
        <dbReference type="SAM" id="MobiDB-lite"/>
    </source>
</evidence>
<evidence type="ECO:0000256" key="7">
    <source>
        <dbReference type="ARBA" id="ARBA00022771"/>
    </source>
</evidence>
<dbReference type="SUPFAM" id="SSF56731">
    <property type="entry name" value="DNA primase core"/>
    <property type="match status" value="1"/>
</dbReference>
<dbReference type="InterPro" id="IPR006171">
    <property type="entry name" value="TOPRIM_dom"/>
</dbReference>
<dbReference type="InterPro" id="IPR013173">
    <property type="entry name" value="DNA_primase_DnaG_DnaB-bd_dom"/>
</dbReference>
<dbReference type="PANTHER" id="PTHR30313">
    <property type="entry name" value="DNA PRIMASE"/>
    <property type="match status" value="1"/>
</dbReference>
<dbReference type="Gene3D" id="1.10.860.10">
    <property type="entry name" value="DNAb Helicase, Chain A"/>
    <property type="match status" value="1"/>
</dbReference>
<keyword evidence="3 12" id="KW-0808">Transferase</keyword>
<feature type="zinc finger region" description="CHC2-type" evidence="12">
    <location>
        <begin position="40"/>
        <end position="64"/>
    </location>
</feature>
<keyword evidence="6 12" id="KW-0479">Metal-binding</keyword>
<dbReference type="PANTHER" id="PTHR30313:SF2">
    <property type="entry name" value="DNA PRIMASE"/>
    <property type="match status" value="1"/>
</dbReference>
<dbReference type="InterPro" id="IPR013264">
    <property type="entry name" value="DNAG_N"/>
</dbReference>
<dbReference type="Pfam" id="PF10410">
    <property type="entry name" value="DnaB_bind"/>
    <property type="match status" value="1"/>
</dbReference>
<gene>
    <name evidence="12 16" type="primary">dnaG</name>
    <name evidence="16" type="ORF">GCM10023333_36990</name>
</gene>
<sequence length="589" mass="66769">MAGRIPRDFIDQLLSRTDIVELIDGRVKLKKTGKNYSACCPFHNEKSPSFTVSQDKQFYHCFGCGAHGNAIDFMMEYDRLEFPDAIEELAGLAGMEVVREAPAGELGKHRNAQPSSPPRAKGSDDHYSLMQWAARYFQQQLRQHPEKDRVIDYIKGRGLDGETVQRFGIGFAPPGWDSLLAQKRGDNRAQHLLAECGMLIEKEDSNRKYDRFRDRLMFPILDRRGRVIAFGGRVLGDGTPKYLNSPETPIFHKSRELYGLYQVRQAHRSVERILVVEGYMDVVALAQNGIDYAVASLGTSTTSEHIQTLMRTAQHEVVCCYDGDRAGRDAAWRALETALPQLKSGKALKFMFLPDGEDPDTLVRQEGKTAFEQRIGEAMPLSDYLFNHVRQEADLSNDEGKSRFIAQIRPLIEQIADDVLKETLLQRLETELGWGARQHFSQPAKQTGHRPLKQAQQGRGTPVRQAIALLLSEPGLGFELERQIAVENLNVKGMTLLRQLLDLCRERTLTTAQLLERFREQPEYAALRKLAGTQFEVDENKQQVFVDLLKGFNKQILEQHAAFLQAKGSLSKEELQQLSQLLKALRTFE</sequence>
<dbReference type="CDD" id="cd03364">
    <property type="entry name" value="TOPRIM_DnaG_primases"/>
    <property type="match status" value="1"/>
</dbReference>
<dbReference type="Gene3D" id="3.90.580.10">
    <property type="entry name" value="Zinc finger, CHC2-type domain"/>
    <property type="match status" value="1"/>
</dbReference>
<proteinExistence type="inferred from homology"/>
<dbReference type="Gene3D" id="1.20.50.20">
    <property type="entry name" value="DnaG, RNA polymerase domain, helical bundle"/>
    <property type="match status" value="1"/>
</dbReference>
<protein>
    <recommendedName>
        <fullName evidence="12 13">DNA primase</fullName>
        <ecNumber evidence="12">2.7.7.101</ecNumber>
    </recommendedName>
</protein>
<dbReference type="SMART" id="SM00400">
    <property type="entry name" value="ZnF_CHCC"/>
    <property type="match status" value="1"/>
</dbReference>
<dbReference type="Pfam" id="PF08275">
    <property type="entry name" value="DNAG_N"/>
    <property type="match status" value="1"/>
</dbReference>
<accession>A0ABP9FGG1</accession>
<dbReference type="Pfam" id="PF13155">
    <property type="entry name" value="Toprim_2"/>
    <property type="match status" value="1"/>
</dbReference>
<keyword evidence="7 12" id="KW-0863">Zinc-finger</keyword>
<dbReference type="InterPro" id="IPR006295">
    <property type="entry name" value="DNA_primase_DnaG"/>
</dbReference>
<dbReference type="Proteomes" id="UP001499988">
    <property type="component" value="Unassembled WGS sequence"/>
</dbReference>
<keyword evidence="11 12" id="KW-0804">Transcription</keyword>
<evidence type="ECO:0000256" key="4">
    <source>
        <dbReference type="ARBA" id="ARBA00022695"/>
    </source>
</evidence>
<evidence type="ECO:0000256" key="2">
    <source>
        <dbReference type="ARBA" id="ARBA00022515"/>
    </source>
</evidence>
<keyword evidence="1 12" id="KW-0240">DNA-directed RNA polymerase</keyword>
<dbReference type="SMART" id="SM00766">
    <property type="entry name" value="DnaG_DnaB_bind"/>
    <property type="match status" value="1"/>
</dbReference>
<evidence type="ECO:0000256" key="3">
    <source>
        <dbReference type="ARBA" id="ARBA00022679"/>
    </source>
</evidence>
<dbReference type="EMBL" id="BAABJZ010000102">
    <property type="protein sequence ID" value="GAA4899869.1"/>
    <property type="molecule type" value="Genomic_DNA"/>
</dbReference>
<dbReference type="Gene3D" id="3.90.980.10">
    <property type="entry name" value="DNA primase, catalytic core, N-terminal domain"/>
    <property type="match status" value="1"/>
</dbReference>
<dbReference type="Pfam" id="PF08278">
    <property type="entry name" value="DnaG_DnaB_bind"/>
    <property type="match status" value="1"/>
</dbReference>
<dbReference type="SMART" id="SM00493">
    <property type="entry name" value="TOPRIM"/>
    <property type="match status" value="1"/>
</dbReference>
<comment type="subunit">
    <text evidence="12">Monomer. Interacts with DnaB.</text>
</comment>
<comment type="cofactor">
    <cofactor evidence="12 13">
        <name>Zn(2+)</name>
        <dbReference type="ChEBI" id="CHEBI:29105"/>
    </cofactor>
    <text evidence="12 13">Binds 1 zinc ion per monomer.</text>
</comment>
<dbReference type="SUPFAM" id="SSF57783">
    <property type="entry name" value="Zinc beta-ribbon"/>
    <property type="match status" value="1"/>
</dbReference>
<comment type="similarity">
    <text evidence="12 13">Belongs to the DnaG primase family.</text>
</comment>
<evidence type="ECO:0000256" key="8">
    <source>
        <dbReference type="ARBA" id="ARBA00022833"/>
    </source>
</evidence>
<dbReference type="PIRSF" id="PIRSF002811">
    <property type="entry name" value="DnaG"/>
    <property type="match status" value="1"/>
</dbReference>
<evidence type="ECO:0000256" key="9">
    <source>
        <dbReference type="ARBA" id="ARBA00022842"/>
    </source>
</evidence>
<dbReference type="SUPFAM" id="SSF117023">
    <property type="entry name" value="DNA primase DnaG, C-terminal domain"/>
    <property type="match status" value="1"/>
</dbReference>
<organism evidence="16 17">
    <name type="scientific">Ferrimonas pelagia</name>
    <dbReference type="NCBI Taxonomy" id="1177826"/>
    <lineage>
        <taxon>Bacteria</taxon>
        <taxon>Pseudomonadati</taxon>
        <taxon>Pseudomonadota</taxon>
        <taxon>Gammaproteobacteria</taxon>
        <taxon>Alteromonadales</taxon>
        <taxon>Ferrimonadaceae</taxon>
        <taxon>Ferrimonas</taxon>
    </lineage>
</organism>
<feature type="region of interest" description="Disordered" evidence="14">
    <location>
        <begin position="104"/>
        <end position="124"/>
    </location>
</feature>
<feature type="domain" description="Toprim" evidence="15">
    <location>
        <begin position="271"/>
        <end position="354"/>
    </location>
</feature>
<dbReference type="InterPro" id="IPR050219">
    <property type="entry name" value="DnaG_primase"/>
</dbReference>
<evidence type="ECO:0000256" key="13">
    <source>
        <dbReference type="PIRNR" id="PIRNR002811"/>
    </source>
</evidence>
<keyword evidence="4 12" id="KW-0548">Nucleotidyltransferase</keyword>